<keyword evidence="1" id="KW-0812">Transmembrane</keyword>
<sequence>MNVKKSVLENKTDQELEQYLKEGNRFVPQANQYALEILKLRGRNFSDVELEKINTMITEKRKSEEIVVSKSQKKSANLMYLSAGLGVINILLLPNTLNTTADIITVIFTFAVLIGTAALIGKGVDWIKYVLLVLVLFGLLAYSYTIQLFYINPIVGLINIVQAVLQIYALVLLFRIPNPTVE</sequence>
<proteinExistence type="predicted"/>
<feature type="transmembrane region" description="Helical" evidence="1">
    <location>
        <begin position="150"/>
        <end position="174"/>
    </location>
</feature>
<protein>
    <submittedName>
        <fullName evidence="2">Uncharacterized protein</fullName>
    </submittedName>
</protein>
<keyword evidence="1" id="KW-0472">Membrane</keyword>
<accession>A0A2T8HJ63</accession>
<dbReference type="OrthoDB" id="1253310at2"/>
<dbReference type="AlphaFoldDB" id="A0A2T8HJ63"/>
<evidence type="ECO:0000313" key="3">
    <source>
        <dbReference type="Proteomes" id="UP000245627"/>
    </source>
</evidence>
<gene>
    <name evidence="2" type="ORF">DC487_05985</name>
</gene>
<comment type="caution">
    <text evidence="2">The sequence shown here is derived from an EMBL/GenBank/DDBJ whole genome shotgun (WGS) entry which is preliminary data.</text>
</comment>
<dbReference type="EMBL" id="QDKG01000002">
    <property type="protein sequence ID" value="PVH25497.1"/>
    <property type="molecule type" value="Genomic_DNA"/>
</dbReference>
<keyword evidence="3" id="KW-1185">Reference proteome</keyword>
<evidence type="ECO:0000256" key="1">
    <source>
        <dbReference type="SAM" id="Phobius"/>
    </source>
</evidence>
<dbReference type="RefSeq" id="WP_116775070.1">
    <property type="nucleotide sequence ID" value="NZ_QDKG01000002.1"/>
</dbReference>
<organism evidence="2 3">
    <name type="scientific">Sphingobacterium corticibacter</name>
    <dbReference type="NCBI Taxonomy" id="2171749"/>
    <lineage>
        <taxon>Bacteria</taxon>
        <taxon>Pseudomonadati</taxon>
        <taxon>Bacteroidota</taxon>
        <taxon>Sphingobacteriia</taxon>
        <taxon>Sphingobacteriales</taxon>
        <taxon>Sphingobacteriaceae</taxon>
        <taxon>Sphingobacterium</taxon>
    </lineage>
</organism>
<reference evidence="2 3" key="1">
    <citation type="submission" date="2018-04" db="EMBL/GenBank/DDBJ databases">
        <title>Sphingobacterium cortibacter sp. nov.</title>
        <authorList>
            <person name="Li Y."/>
        </authorList>
    </citation>
    <scope>NUCLEOTIDE SEQUENCE [LARGE SCALE GENOMIC DNA]</scope>
    <source>
        <strain evidence="2 3">2c-3</strain>
    </source>
</reference>
<feature type="transmembrane region" description="Helical" evidence="1">
    <location>
        <begin position="126"/>
        <end position="144"/>
    </location>
</feature>
<feature type="transmembrane region" description="Helical" evidence="1">
    <location>
        <begin position="78"/>
        <end position="97"/>
    </location>
</feature>
<name>A0A2T8HJ63_9SPHI</name>
<keyword evidence="1" id="KW-1133">Transmembrane helix</keyword>
<evidence type="ECO:0000313" key="2">
    <source>
        <dbReference type="EMBL" id="PVH25497.1"/>
    </source>
</evidence>
<feature type="transmembrane region" description="Helical" evidence="1">
    <location>
        <begin position="103"/>
        <end position="121"/>
    </location>
</feature>
<dbReference type="Proteomes" id="UP000245627">
    <property type="component" value="Unassembled WGS sequence"/>
</dbReference>